<dbReference type="InterPro" id="IPR027417">
    <property type="entry name" value="P-loop_NTPase"/>
</dbReference>
<dbReference type="PANTHER" id="PTHR42798">
    <property type="entry name" value="LIPOPROTEIN-RELEASING SYSTEM ATP-BINDING PROTEIN LOLD"/>
    <property type="match status" value="1"/>
</dbReference>
<evidence type="ECO:0000256" key="1">
    <source>
        <dbReference type="ARBA" id="ARBA00005417"/>
    </source>
</evidence>
<evidence type="ECO:0000259" key="5">
    <source>
        <dbReference type="PROSITE" id="PS50893"/>
    </source>
</evidence>
<comment type="similarity">
    <text evidence="1">Belongs to the ABC transporter superfamily.</text>
</comment>
<feature type="domain" description="ABC transporter" evidence="5">
    <location>
        <begin position="2"/>
        <end position="217"/>
    </location>
</feature>
<evidence type="ECO:0000256" key="4">
    <source>
        <dbReference type="ARBA" id="ARBA00022840"/>
    </source>
</evidence>
<dbReference type="Gene3D" id="3.40.50.300">
    <property type="entry name" value="P-loop containing nucleotide triphosphate hydrolases"/>
    <property type="match status" value="1"/>
</dbReference>
<accession>A0A3N5XYL8</accession>
<reference evidence="6 7" key="1">
    <citation type="submission" date="2018-11" db="EMBL/GenBank/DDBJ databases">
        <authorList>
            <person name="Ye M.-Q."/>
            <person name="Du Z.-J."/>
        </authorList>
    </citation>
    <scope>NUCLEOTIDE SEQUENCE [LARGE SCALE GENOMIC DNA]</scope>
    <source>
        <strain evidence="6 7">U0105</strain>
    </source>
</reference>
<dbReference type="PANTHER" id="PTHR42798:SF4">
    <property type="entry name" value="ABC TRANSPORTER DOMAIN-CONTAINING PROTEIN"/>
    <property type="match status" value="1"/>
</dbReference>
<evidence type="ECO:0000256" key="3">
    <source>
        <dbReference type="ARBA" id="ARBA00022741"/>
    </source>
</evidence>
<dbReference type="PROSITE" id="PS00211">
    <property type="entry name" value="ABC_TRANSPORTER_1"/>
    <property type="match status" value="1"/>
</dbReference>
<dbReference type="Pfam" id="PF00005">
    <property type="entry name" value="ABC_tran"/>
    <property type="match status" value="1"/>
</dbReference>
<dbReference type="AlphaFoldDB" id="A0A3N5XYL8"/>
<comment type="caution">
    <text evidence="6">The sequence shown here is derived from an EMBL/GenBank/DDBJ whole genome shotgun (WGS) entry which is preliminary data.</text>
</comment>
<dbReference type="InterPro" id="IPR003593">
    <property type="entry name" value="AAA+_ATPase"/>
</dbReference>
<evidence type="ECO:0000313" key="6">
    <source>
        <dbReference type="EMBL" id="RPJ65700.1"/>
    </source>
</evidence>
<dbReference type="Proteomes" id="UP000275281">
    <property type="component" value="Unassembled WGS sequence"/>
</dbReference>
<name>A0A3N5XYL8_9ALTE</name>
<dbReference type="OrthoDB" id="9801477at2"/>
<sequence length="217" mass="23421">MLRVERVSKQFDHSPTPLFSDINLSLGKGQSLAIMGASGSGKSTLLNMIAGLSTCSSGRIFLADQTISIMSEDKRDSFRAEHIGMVFQQFNLIDCLCVEDNILLPARYLGIPPRRSVDELLAALGITTLKRASIDKLSGGEQQRVAIARALIHSPSLILADEPTGNLDENTSNKVADLLFALAKETSASLLVVTHAPDVAKLADETRMIYQGSLQPI</sequence>
<dbReference type="InterPro" id="IPR017871">
    <property type="entry name" value="ABC_transporter-like_CS"/>
</dbReference>
<organism evidence="6 7">
    <name type="scientific">Alteromonas sediminis</name>
    <dbReference type="NCBI Taxonomy" id="2259342"/>
    <lineage>
        <taxon>Bacteria</taxon>
        <taxon>Pseudomonadati</taxon>
        <taxon>Pseudomonadota</taxon>
        <taxon>Gammaproteobacteria</taxon>
        <taxon>Alteromonadales</taxon>
        <taxon>Alteromonadaceae</taxon>
        <taxon>Alteromonas/Salinimonas group</taxon>
        <taxon>Alteromonas</taxon>
    </lineage>
</organism>
<proteinExistence type="inferred from homology"/>
<keyword evidence="3" id="KW-0547">Nucleotide-binding</keyword>
<protein>
    <submittedName>
        <fullName evidence="6">ABC transporter ATP-binding protein</fullName>
    </submittedName>
</protein>
<evidence type="ECO:0000256" key="2">
    <source>
        <dbReference type="ARBA" id="ARBA00022448"/>
    </source>
</evidence>
<dbReference type="GO" id="GO:0005524">
    <property type="term" value="F:ATP binding"/>
    <property type="evidence" value="ECO:0007669"/>
    <property type="project" value="UniProtKB-KW"/>
</dbReference>
<dbReference type="EMBL" id="RPOK01000004">
    <property type="protein sequence ID" value="RPJ65700.1"/>
    <property type="molecule type" value="Genomic_DNA"/>
</dbReference>
<evidence type="ECO:0000313" key="7">
    <source>
        <dbReference type="Proteomes" id="UP000275281"/>
    </source>
</evidence>
<keyword evidence="4 6" id="KW-0067">ATP-binding</keyword>
<keyword evidence="7" id="KW-1185">Reference proteome</keyword>
<dbReference type="InterPro" id="IPR003439">
    <property type="entry name" value="ABC_transporter-like_ATP-bd"/>
</dbReference>
<dbReference type="CDD" id="cd03255">
    <property type="entry name" value="ABC_MJ0796_LolCDE_FtsE"/>
    <property type="match status" value="1"/>
</dbReference>
<gene>
    <name evidence="6" type="ORF">DRW07_12845</name>
</gene>
<keyword evidence="2" id="KW-0813">Transport</keyword>
<dbReference type="GO" id="GO:0016887">
    <property type="term" value="F:ATP hydrolysis activity"/>
    <property type="evidence" value="ECO:0007669"/>
    <property type="project" value="InterPro"/>
</dbReference>
<dbReference type="PROSITE" id="PS50893">
    <property type="entry name" value="ABC_TRANSPORTER_2"/>
    <property type="match status" value="1"/>
</dbReference>
<dbReference type="SMART" id="SM00382">
    <property type="entry name" value="AAA"/>
    <property type="match status" value="1"/>
</dbReference>
<dbReference type="InterPro" id="IPR017911">
    <property type="entry name" value="MacB-like_ATP-bd"/>
</dbReference>
<dbReference type="SUPFAM" id="SSF52540">
    <property type="entry name" value="P-loop containing nucleoside triphosphate hydrolases"/>
    <property type="match status" value="1"/>
</dbReference>
<dbReference type="RefSeq" id="WP_124028331.1">
    <property type="nucleotide sequence ID" value="NZ_JBHRSN010000007.1"/>
</dbReference>